<dbReference type="PANTHER" id="PTHR30329">
    <property type="entry name" value="STATOR ELEMENT OF FLAGELLAR MOTOR COMPLEX"/>
    <property type="match status" value="1"/>
</dbReference>
<dbReference type="PROSITE" id="PS51257">
    <property type="entry name" value="PROKAR_LIPOPROTEIN"/>
    <property type="match status" value="1"/>
</dbReference>
<dbReference type="OrthoDB" id="9782229at2"/>
<reference evidence="7 8" key="1">
    <citation type="submission" date="2016-10" db="EMBL/GenBank/DDBJ databases">
        <authorList>
            <person name="de Groot N.N."/>
        </authorList>
    </citation>
    <scope>NUCLEOTIDE SEQUENCE [LARGE SCALE GENOMIC DNA]</scope>
    <source>
        <strain evidence="7 8">DSM 25927</strain>
    </source>
</reference>
<keyword evidence="8" id="KW-1185">Reference proteome</keyword>
<feature type="region of interest" description="Disordered" evidence="4">
    <location>
        <begin position="119"/>
        <end position="152"/>
    </location>
</feature>
<dbReference type="STRING" id="489703.SAMN04488038_103239"/>
<proteinExistence type="predicted"/>
<organism evidence="7 8">
    <name type="scientific">Solimonas aquatica</name>
    <dbReference type="NCBI Taxonomy" id="489703"/>
    <lineage>
        <taxon>Bacteria</taxon>
        <taxon>Pseudomonadati</taxon>
        <taxon>Pseudomonadota</taxon>
        <taxon>Gammaproteobacteria</taxon>
        <taxon>Nevskiales</taxon>
        <taxon>Nevskiaceae</taxon>
        <taxon>Solimonas</taxon>
    </lineage>
</organism>
<dbReference type="InterPro" id="IPR006665">
    <property type="entry name" value="OmpA-like"/>
</dbReference>
<keyword evidence="5" id="KW-0732">Signal</keyword>
<evidence type="ECO:0000313" key="7">
    <source>
        <dbReference type="EMBL" id="SEQ06415.1"/>
    </source>
</evidence>
<feature type="region of interest" description="Disordered" evidence="4">
    <location>
        <begin position="254"/>
        <end position="273"/>
    </location>
</feature>
<sequence length="288" mass="30722">MNKIRNLVRGTLSGLTLGGAGVLLSACAADAVKDPAVARARADLSQLQADPQLASRAPLALHDAEVAVQAAEQTRDDAPLAQHRGYLAERRVQIARTQAQTQYAVDQRKALSEQNGRMQLDARTSEADAAKAQAGSAKAEADTARAQSDADQRRNAALEAQLLALQAKKTDRGMVLTLGDVLFASGRSDLKAGSVANLDRLVSFLDQAPERSVRIEGHTDDRGGQELNQALSQKRAESVARYLTGRGIDGSRLTSVGDSYNSPVADNHTDAGRQANRRVEVIIQDAPR</sequence>
<dbReference type="Pfam" id="PF00691">
    <property type="entry name" value="OmpA"/>
    <property type="match status" value="1"/>
</dbReference>
<dbReference type="InterPro" id="IPR050330">
    <property type="entry name" value="Bact_OuterMem_StrucFunc"/>
</dbReference>
<dbReference type="AlphaFoldDB" id="A0A1H9CYY9"/>
<dbReference type="PRINTS" id="PR01021">
    <property type="entry name" value="OMPADOMAIN"/>
</dbReference>
<dbReference type="Gene3D" id="3.30.1330.60">
    <property type="entry name" value="OmpA-like domain"/>
    <property type="match status" value="1"/>
</dbReference>
<dbReference type="RefSeq" id="WP_093283034.1">
    <property type="nucleotide sequence ID" value="NZ_FOFS01000003.1"/>
</dbReference>
<name>A0A1H9CYY9_9GAMM</name>
<feature type="chain" id="PRO_5011542783" evidence="5">
    <location>
        <begin position="29"/>
        <end position="288"/>
    </location>
</feature>
<keyword evidence="2 3" id="KW-0472">Membrane</keyword>
<evidence type="ECO:0000256" key="2">
    <source>
        <dbReference type="ARBA" id="ARBA00023136"/>
    </source>
</evidence>
<evidence type="ECO:0000256" key="5">
    <source>
        <dbReference type="SAM" id="SignalP"/>
    </source>
</evidence>
<dbReference type="Pfam" id="PF14346">
    <property type="entry name" value="DUF4398"/>
    <property type="match status" value="1"/>
</dbReference>
<feature type="compositionally biased region" description="Basic and acidic residues" evidence="4">
    <location>
        <begin position="139"/>
        <end position="152"/>
    </location>
</feature>
<feature type="compositionally biased region" description="Polar residues" evidence="4">
    <location>
        <begin position="254"/>
        <end position="264"/>
    </location>
</feature>
<dbReference type="InterPro" id="IPR036737">
    <property type="entry name" value="OmpA-like_sf"/>
</dbReference>
<evidence type="ECO:0000256" key="3">
    <source>
        <dbReference type="PROSITE-ProRule" id="PRU00473"/>
    </source>
</evidence>
<accession>A0A1H9CYY9</accession>
<dbReference type="InterPro" id="IPR006664">
    <property type="entry name" value="OMP_bac"/>
</dbReference>
<dbReference type="SUPFAM" id="SSF103088">
    <property type="entry name" value="OmpA-like"/>
    <property type="match status" value="1"/>
</dbReference>
<dbReference type="PANTHER" id="PTHR30329:SF20">
    <property type="entry name" value="EXPORTED PROTEIN"/>
    <property type="match status" value="1"/>
</dbReference>
<dbReference type="InterPro" id="IPR025511">
    <property type="entry name" value="DUF4398"/>
</dbReference>
<feature type="signal peptide" evidence="5">
    <location>
        <begin position="1"/>
        <end position="28"/>
    </location>
</feature>
<comment type="subcellular location">
    <subcellularLocation>
        <location evidence="1">Cell outer membrane</location>
    </subcellularLocation>
</comment>
<dbReference type="PROSITE" id="PS51123">
    <property type="entry name" value="OMPA_2"/>
    <property type="match status" value="1"/>
</dbReference>
<evidence type="ECO:0000256" key="4">
    <source>
        <dbReference type="SAM" id="MobiDB-lite"/>
    </source>
</evidence>
<evidence type="ECO:0000259" key="6">
    <source>
        <dbReference type="PROSITE" id="PS51123"/>
    </source>
</evidence>
<gene>
    <name evidence="7" type="ORF">SAMN04488038_103239</name>
</gene>
<protein>
    <submittedName>
        <fullName evidence="7">Outer membrane protein OmpA</fullName>
    </submittedName>
</protein>
<dbReference type="GO" id="GO:0009279">
    <property type="term" value="C:cell outer membrane"/>
    <property type="evidence" value="ECO:0007669"/>
    <property type="project" value="UniProtKB-SubCell"/>
</dbReference>
<feature type="domain" description="OmpA-like" evidence="6">
    <location>
        <begin position="170"/>
        <end position="287"/>
    </location>
</feature>
<dbReference type="Proteomes" id="UP000199233">
    <property type="component" value="Unassembled WGS sequence"/>
</dbReference>
<evidence type="ECO:0000313" key="8">
    <source>
        <dbReference type="Proteomes" id="UP000199233"/>
    </source>
</evidence>
<evidence type="ECO:0000256" key="1">
    <source>
        <dbReference type="ARBA" id="ARBA00004442"/>
    </source>
</evidence>
<dbReference type="CDD" id="cd07185">
    <property type="entry name" value="OmpA_C-like"/>
    <property type="match status" value="1"/>
</dbReference>
<dbReference type="EMBL" id="FOFS01000003">
    <property type="protein sequence ID" value="SEQ06415.1"/>
    <property type="molecule type" value="Genomic_DNA"/>
</dbReference>